<keyword evidence="3 6" id="KW-0812">Transmembrane</keyword>
<organism evidence="8 9">
    <name type="scientific">Halalkalibacterium halodurans (strain ATCC BAA-125 / DSM 18197 / FERM 7344 / JCM 9153 / C-125)</name>
    <name type="common">Bacillus halodurans</name>
    <dbReference type="NCBI Taxonomy" id="272558"/>
    <lineage>
        <taxon>Bacteria</taxon>
        <taxon>Bacillati</taxon>
        <taxon>Bacillota</taxon>
        <taxon>Bacilli</taxon>
        <taxon>Bacillales</taxon>
        <taxon>Bacillaceae</taxon>
        <taxon>Halalkalibacterium (ex Joshi et al. 2022)</taxon>
    </lineage>
</organism>
<keyword evidence="5 6" id="KW-0472">Membrane</keyword>
<dbReference type="STRING" id="272558.gene:10728596"/>
<dbReference type="AlphaFoldDB" id="Q9K9F0"/>
<feature type="transmembrane region" description="Helical" evidence="6">
    <location>
        <begin position="196"/>
        <end position="216"/>
    </location>
</feature>
<evidence type="ECO:0000256" key="3">
    <source>
        <dbReference type="ARBA" id="ARBA00022692"/>
    </source>
</evidence>
<feature type="domain" description="ABC3 transporter permease C-terminal" evidence="7">
    <location>
        <begin position="63"/>
        <end position="167"/>
    </location>
</feature>
<name>Q9K9F0_HALH5</name>
<feature type="transmembrane region" description="Helical" evidence="6">
    <location>
        <begin position="18"/>
        <end position="40"/>
    </location>
</feature>
<protein>
    <submittedName>
        <fullName evidence="8">ABC transporter (Permease)</fullName>
    </submittedName>
</protein>
<evidence type="ECO:0000256" key="1">
    <source>
        <dbReference type="ARBA" id="ARBA00004651"/>
    </source>
</evidence>
<keyword evidence="4 6" id="KW-1133">Transmembrane helix</keyword>
<dbReference type="InterPro" id="IPR052536">
    <property type="entry name" value="ABC-4_Integral_Memb_Prot"/>
</dbReference>
<gene>
    <name evidence="8" type="ordered locus">BH2698</name>
</gene>
<dbReference type="RefSeq" id="WP_010898846.1">
    <property type="nucleotide sequence ID" value="NC_002570.2"/>
</dbReference>
<feature type="transmembrane region" description="Helical" evidence="6">
    <location>
        <begin position="106"/>
        <end position="132"/>
    </location>
</feature>
<feature type="transmembrane region" description="Helical" evidence="6">
    <location>
        <begin position="228"/>
        <end position="253"/>
    </location>
</feature>
<evidence type="ECO:0000313" key="8">
    <source>
        <dbReference type="EMBL" id="BAB06417.1"/>
    </source>
</evidence>
<dbReference type="EMBL" id="BA000004">
    <property type="protein sequence ID" value="BAB06417.1"/>
    <property type="molecule type" value="Genomic_DNA"/>
</dbReference>
<keyword evidence="2" id="KW-1003">Cell membrane</keyword>
<dbReference type="HOGENOM" id="CLU_022800_3_1_9"/>
<dbReference type="KEGG" id="bha:BH2698"/>
<feature type="transmembrane region" description="Helical" evidence="6">
    <location>
        <begin position="152"/>
        <end position="175"/>
    </location>
</feature>
<evidence type="ECO:0000313" key="9">
    <source>
        <dbReference type="Proteomes" id="UP000001258"/>
    </source>
</evidence>
<accession>Q9K9F0</accession>
<feature type="transmembrane region" description="Helical" evidence="6">
    <location>
        <begin position="60"/>
        <end position="80"/>
    </location>
</feature>
<evidence type="ECO:0000256" key="2">
    <source>
        <dbReference type="ARBA" id="ARBA00022475"/>
    </source>
</evidence>
<dbReference type="Pfam" id="PF02687">
    <property type="entry name" value="FtsX"/>
    <property type="match status" value="1"/>
</dbReference>
<evidence type="ECO:0000256" key="4">
    <source>
        <dbReference type="ARBA" id="ARBA00022989"/>
    </source>
</evidence>
<keyword evidence="9" id="KW-1185">Reference proteome</keyword>
<comment type="subcellular location">
    <subcellularLocation>
        <location evidence="1">Cell membrane</location>
        <topology evidence="1">Multi-pass membrane protein</topology>
    </subcellularLocation>
</comment>
<proteinExistence type="predicted"/>
<evidence type="ECO:0000256" key="5">
    <source>
        <dbReference type="ARBA" id="ARBA00023136"/>
    </source>
</evidence>
<reference evidence="8 9" key="1">
    <citation type="journal article" date="2000" name="Nucleic Acids Res.">
        <title>Complete genome sequence of the alkaliphilic bacterium Bacillus halodurans and genomic sequence comparison with Bacillus subtilis.</title>
        <authorList>
            <person name="Takami H."/>
            <person name="Nakasone K."/>
            <person name="Takaki Y."/>
            <person name="Maeno G."/>
            <person name="Sasaki R."/>
            <person name="Masui N."/>
            <person name="Fuji F."/>
            <person name="Hirama C."/>
            <person name="Nakamura Y."/>
            <person name="Ogasawara N."/>
            <person name="Kuhara S."/>
            <person name="Horikoshi K."/>
        </authorList>
    </citation>
    <scope>NUCLEOTIDE SEQUENCE [LARGE SCALE GENOMIC DNA]</scope>
    <source>
        <strain evidence="9">ATCC BAA-125 / DSM 18197 / FERM 7344 / JCM 9153 / C-125</strain>
    </source>
</reference>
<dbReference type="OrthoDB" id="1937696at2"/>
<dbReference type="PANTHER" id="PTHR46795:SF3">
    <property type="entry name" value="ABC TRANSPORTER PERMEASE"/>
    <property type="match status" value="1"/>
</dbReference>
<feature type="transmembrane region" description="Helical" evidence="6">
    <location>
        <begin position="283"/>
        <end position="305"/>
    </location>
</feature>
<dbReference type="Proteomes" id="UP000001258">
    <property type="component" value="Chromosome"/>
</dbReference>
<dbReference type="InterPro" id="IPR003838">
    <property type="entry name" value="ABC3_permease_C"/>
</dbReference>
<dbReference type="PANTHER" id="PTHR46795">
    <property type="entry name" value="ABC TRANSPORTER PERMEASE-RELATED-RELATED"/>
    <property type="match status" value="1"/>
</dbReference>
<sequence>MTFTQLVWKMAKKNKRKYLFYFIANSFSVALIFIFCTLAFNDRLLNSEQLAEGVEQFLIIPTVALALFCLFFINLSHGIFMKQRKKEFGLFLSLGMSYQDMVKLMLLENAGIAFLSLVVGLLSGTVFSRLFFLTSMYYIEVTDISFQLQGTFYLYAIAIFSVIFILAIGKTLFITRGQKIVAIMKENRLSEQQKGSPWLGGIGGILVVASLVFLYVMAIDQYPDMDGYFLLGSTVVLFIGLYLALSQLGSFLIQMVKRNPSIYYRNLLHLSNLNYKFKQLTSIFFLLIVMTMVTILYSSFVLYSVTTAEQQAIERYPYDIGFVQTDTKNNVSLEDIQQIFHTDQHKITTHHQVEFFDYIMPHPTYGFDERFTFMPTEAFNQISSQSTELREGTYLLVLNHDFGEDPFPDHDLFSLARADVQTGQFMNWLNYFDGNFIVVHEKDYERIKKTFDVNLGQLHLINVSDWKNMVEAVQTFKKELATRNEQSTLGSVAYTEQEMYMPSIKWKIIYTIYKVLACYCFL</sequence>
<evidence type="ECO:0000256" key="6">
    <source>
        <dbReference type="SAM" id="Phobius"/>
    </source>
</evidence>
<dbReference type="GO" id="GO:0005886">
    <property type="term" value="C:plasma membrane"/>
    <property type="evidence" value="ECO:0007669"/>
    <property type="project" value="UniProtKB-SubCell"/>
</dbReference>
<dbReference type="PIR" id="B83987">
    <property type="entry name" value="B83987"/>
</dbReference>
<evidence type="ECO:0000259" key="7">
    <source>
        <dbReference type="Pfam" id="PF02687"/>
    </source>
</evidence>
<dbReference type="eggNOG" id="COG0577">
    <property type="taxonomic scope" value="Bacteria"/>
</dbReference>